<organism evidence="2 3">
    <name type="scientific">Sphenostylis stenocarpa</name>
    <dbReference type="NCBI Taxonomy" id="92480"/>
    <lineage>
        <taxon>Eukaryota</taxon>
        <taxon>Viridiplantae</taxon>
        <taxon>Streptophyta</taxon>
        <taxon>Embryophyta</taxon>
        <taxon>Tracheophyta</taxon>
        <taxon>Spermatophyta</taxon>
        <taxon>Magnoliopsida</taxon>
        <taxon>eudicotyledons</taxon>
        <taxon>Gunneridae</taxon>
        <taxon>Pentapetalae</taxon>
        <taxon>rosids</taxon>
        <taxon>fabids</taxon>
        <taxon>Fabales</taxon>
        <taxon>Fabaceae</taxon>
        <taxon>Papilionoideae</taxon>
        <taxon>50 kb inversion clade</taxon>
        <taxon>NPAAA clade</taxon>
        <taxon>indigoferoid/millettioid clade</taxon>
        <taxon>Phaseoleae</taxon>
        <taxon>Sphenostylis</taxon>
    </lineage>
</organism>
<name>A0AA86SU57_9FABA</name>
<dbReference type="AlphaFoldDB" id="A0AA86SU57"/>
<evidence type="ECO:0000313" key="3">
    <source>
        <dbReference type="Proteomes" id="UP001189624"/>
    </source>
</evidence>
<evidence type="ECO:0000256" key="1">
    <source>
        <dbReference type="SAM" id="MobiDB-lite"/>
    </source>
</evidence>
<dbReference type="Gramene" id="rna-AYBTSS11_LOCUS15669">
    <property type="protein sequence ID" value="CAJ1953142.1"/>
    <property type="gene ID" value="gene-AYBTSS11_LOCUS15669"/>
</dbReference>
<gene>
    <name evidence="2" type="ORF">AYBTSS11_LOCUS15669</name>
</gene>
<feature type="compositionally biased region" description="Basic and acidic residues" evidence="1">
    <location>
        <begin position="37"/>
        <end position="46"/>
    </location>
</feature>
<evidence type="ECO:0000313" key="2">
    <source>
        <dbReference type="EMBL" id="CAJ1953142.1"/>
    </source>
</evidence>
<keyword evidence="3" id="KW-1185">Reference proteome</keyword>
<dbReference type="EMBL" id="OY731401">
    <property type="protein sequence ID" value="CAJ1953142.1"/>
    <property type="molecule type" value="Genomic_DNA"/>
</dbReference>
<accession>A0AA86SU57</accession>
<dbReference type="Proteomes" id="UP001189624">
    <property type="component" value="Chromosome 4"/>
</dbReference>
<proteinExistence type="predicted"/>
<protein>
    <submittedName>
        <fullName evidence="2">Uncharacterized protein</fullName>
    </submittedName>
</protein>
<sequence>MSNLSDIGEHLGYRTNSNKNPSDIGEHLGYRTNSNKKPSDIGEHLGYRTNSNKHPNPKPPHERHVDSLSHHLGYAAQPSKTIKKPDITAPNAKPTHETGLFSLLVLDSLRSIISSFLLSFSFMPYSPIHMFIEAGEKQNRQVSATLREFNTSSDFVLKRWETDVRSVEKGGDGGDDECVVAVKEEDRGGVDEGRRGWSWWNVWCHVRGGIRRSFAKV</sequence>
<feature type="region of interest" description="Disordered" evidence="1">
    <location>
        <begin position="1"/>
        <end position="65"/>
    </location>
</feature>
<reference evidence="2" key="1">
    <citation type="submission" date="2023-10" db="EMBL/GenBank/DDBJ databases">
        <authorList>
            <person name="Domelevo Entfellner J.-B."/>
        </authorList>
    </citation>
    <scope>NUCLEOTIDE SEQUENCE</scope>
</reference>